<name>A0A1T2Y1W5_PSEFL</name>
<protein>
    <submittedName>
        <fullName evidence="1">Uncharacterized protein</fullName>
    </submittedName>
</protein>
<dbReference type="Proteomes" id="UP000190965">
    <property type="component" value="Unassembled WGS sequence"/>
</dbReference>
<comment type="caution">
    <text evidence="1">The sequence shown here is derived from an EMBL/GenBank/DDBJ whole genome shotgun (WGS) entry which is preliminary data.</text>
</comment>
<evidence type="ECO:0000313" key="1">
    <source>
        <dbReference type="EMBL" id="OPA86064.1"/>
    </source>
</evidence>
<organism evidence="1 2">
    <name type="scientific">Pseudomonas fluorescens</name>
    <dbReference type="NCBI Taxonomy" id="294"/>
    <lineage>
        <taxon>Bacteria</taxon>
        <taxon>Pseudomonadati</taxon>
        <taxon>Pseudomonadota</taxon>
        <taxon>Gammaproteobacteria</taxon>
        <taxon>Pseudomonadales</taxon>
        <taxon>Pseudomonadaceae</taxon>
        <taxon>Pseudomonas</taxon>
    </lineage>
</organism>
<dbReference type="AlphaFoldDB" id="A0A1T2Y1W5"/>
<evidence type="ECO:0000313" key="2">
    <source>
        <dbReference type="Proteomes" id="UP000190965"/>
    </source>
</evidence>
<accession>A0A1T2Y1W5</accession>
<dbReference type="RefSeq" id="WP_078742431.1">
    <property type="nucleotide sequence ID" value="NZ_MSDF01000052.1"/>
</dbReference>
<dbReference type="OrthoDB" id="4350944at2"/>
<dbReference type="EMBL" id="MSDF01000052">
    <property type="protein sequence ID" value="OPA86064.1"/>
    <property type="molecule type" value="Genomic_DNA"/>
</dbReference>
<proteinExistence type="predicted"/>
<reference evidence="1 2" key="1">
    <citation type="submission" date="2016-12" db="EMBL/GenBank/DDBJ databases">
        <title>Draft genome sequences of seven strains of Pseudomonas fluorescens that produce 4-formylaminooxyvinylglycine.</title>
        <authorList>
            <person name="Okrent R.A."/>
            <person name="Manning V.A."/>
            <person name="Trippe K.M."/>
        </authorList>
    </citation>
    <scope>NUCLEOTIDE SEQUENCE [LARGE SCALE GENOMIC DNA]</scope>
    <source>
        <strain evidence="1 2">P5A</strain>
    </source>
</reference>
<gene>
    <name evidence="1" type="ORF">BFW87_25230</name>
</gene>
<sequence>MSTENLTPELAYLTMYEFLVNLYQRTKSDDLGSLLGSMSYLADGETADPTIWNDWVLCVNKILGGQGDAQLRLE</sequence>